<accession>A0A1J9RBM4</accession>
<dbReference type="Gene3D" id="2.40.50.40">
    <property type="match status" value="2"/>
</dbReference>
<feature type="domain" description="Chromo" evidence="5">
    <location>
        <begin position="48"/>
        <end position="110"/>
    </location>
</feature>
<dbReference type="Proteomes" id="UP000242791">
    <property type="component" value="Unassembled WGS sequence"/>
</dbReference>
<comment type="subcellular location">
    <subcellularLocation>
        <location evidence="1">Nucleus</location>
    </subcellularLocation>
</comment>
<dbReference type="Pfam" id="PF01393">
    <property type="entry name" value="Chromo_shadow"/>
    <property type="match status" value="1"/>
</dbReference>
<dbReference type="STRING" id="1658174.A0A1J9RBM4"/>
<organism evidence="6 7">
    <name type="scientific">Blastomyces percursus</name>
    <dbReference type="NCBI Taxonomy" id="1658174"/>
    <lineage>
        <taxon>Eukaryota</taxon>
        <taxon>Fungi</taxon>
        <taxon>Dikarya</taxon>
        <taxon>Ascomycota</taxon>
        <taxon>Pezizomycotina</taxon>
        <taxon>Eurotiomycetes</taxon>
        <taxon>Eurotiomycetidae</taxon>
        <taxon>Onygenales</taxon>
        <taxon>Ajellomycetaceae</taxon>
        <taxon>Blastomyces</taxon>
    </lineage>
</organism>
<protein>
    <recommendedName>
        <fullName evidence="5">Chromo domain-containing protein</fullName>
    </recommendedName>
</protein>
<dbReference type="PROSITE" id="PS50013">
    <property type="entry name" value="CHROMO_2"/>
    <property type="match status" value="1"/>
</dbReference>
<dbReference type="InterPro" id="IPR016197">
    <property type="entry name" value="Chromo-like_dom_sf"/>
</dbReference>
<feature type="compositionally biased region" description="Acidic residues" evidence="4">
    <location>
        <begin position="34"/>
        <end position="47"/>
    </location>
</feature>
<evidence type="ECO:0000259" key="5">
    <source>
        <dbReference type="PROSITE" id="PS50013"/>
    </source>
</evidence>
<feature type="region of interest" description="Disordered" evidence="4">
    <location>
        <begin position="101"/>
        <end position="152"/>
    </location>
</feature>
<evidence type="ECO:0000256" key="3">
    <source>
        <dbReference type="ARBA" id="ARBA00023242"/>
    </source>
</evidence>
<evidence type="ECO:0000256" key="1">
    <source>
        <dbReference type="ARBA" id="ARBA00004123"/>
    </source>
</evidence>
<dbReference type="GO" id="GO:0005634">
    <property type="term" value="C:nucleus"/>
    <property type="evidence" value="ECO:0007669"/>
    <property type="project" value="UniProtKB-SubCell"/>
</dbReference>
<dbReference type="GO" id="GO:0006338">
    <property type="term" value="P:chromatin remodeling"/>
    <property type="evidence" value="ECO:0007669"/>
    <property type="project" value="UniProtKB-ARBA"/>
</dbReference>
<sequence>MPPALQSSEDESGGESIPFNEPEDKLTSTKKTVEDEDQDESGEEDDVYVVEKIIGHEFAKDGTLLLQVKWKGYENPEDQTLEPEKNLLDGAEDVMKEYFSFIGGRPEKPSKKRKSITTSTPTRGTAASKRSKTSRASESNETPETENNVADWVPKTKNWDSQVKSIDTIMRDPPTGNLFVYLNWNNDKKAKVSIQQCYEKCPQKVCNAVVLLSKVLSCA</sequence>
<evidence type="ECO:0000313" key="7">
    <source>
        <dbReference type="Proteomes" id="UP000242791"/>
    </source>
</evidence>
<dbReference type="VEuPathDB" id="FungiDB:ACJ73_02707"/>
<dbReference type="Pfam" id="PF00385">
    <property type="entry name" value="Chromo"/>
    <property type="match status" value="1"/>
</dbReference>
<evidence type="ECO:0000256" key="4">
    <source>
        <dbReference type="SAM" id="MobiDB-lite"/>
    </source>
</evidence>
<dbReference type="InterPro" id="IPR023780">
    <property type="entry name" value="Chromo_domain"/>
</dbReference>
<keyword evidence="3" id="KW-0539">Nucleus</keyword>
<evidence type="ECO:0000313" key="6">
    <source>
        <dbReference type="EMBL" id="OJD25919.1"/>
    </source>
</evidence>
<dbReference type="SUPFAM" id="SSF54160">
    <property type="entry name" value="Chromo domain-like"/>
    <property type="match status" value="2"/>
</dbReference>
<reference evidence="6 7" key="1">
    <citation type="submission" date="2015-08" db="EMBL/GenBank/DDBJ databases">
        <title>Emmonsia species relationships and genome sequence.</title>
        <authorList>
            <person name="Cuomo C.A."/>
            <person name="Schwartz I.S."/>
            <person name="Kenyon C."/>
            <person name="De Hoog G.S."/>
            <person name="Govender N.P."/>
            <person name="Botha A."/>
            <person name="Moreno L."/>
            <person name="De Vries M."/>
            <person name="Munoz J.F."/>
            <person name="Stielow J.B."/>
        </authorList>
    </citation>
    <scope>NUCLEOTIDE SEQUENCE [LARGE SCALE GENOMIC DNA]</scope>
    <source>
        <strain evidence="6 7">EI222</strain>
    </source>
</reference>
<feature type="compositionally biased region" description="Basic and acidic residues" evidence="4">
    <location>
        <begin position="22"/>
        <end position="33"/>
    </location>
</feature>
<dbReference type="EMBL" id="LGTZ01000299">
    <property type="protein sequence ID" value="OJD25919.1"/>
    <property type="molecule type" value="Genomic_DNA"/>
</dbReference>
<gene>
    <name evidence="6" type="ORF">ACJ73_02707</name>
</gene>
<comment type="subunit">
    <text evidence="2">Component of the NuA4 histone acetyltransferase complex.</text>
</comment>
<name>A0A1J9RBM4_9EURO</name>
<comment type="caution">
    <text evidence="6">The sequence shown here is derived from an EMBL/GenBank/DDBJ whole genome shotgun (WGS) entry which is preliminary data.</text>
</comment>
<keyword evidence="7" id="KW-1185">Reference proteome</keyword>
<dbReference type="OrthoDB" id="433924at2759"/>
<dbReference type="CDD" id="cd00024">
    <property type="entry name" value="CD_CSD"/>
    <property type="match status" value="1"/>
</dbReference>
<feature type="compositionally biased region" description="Low complexity" evidence="4">
    <location>
        <begin position="134"/>
        <end position="148"/>
    </location>
</feature>
<dbReference type="SMART" id="SM00298">
    <property type="entry name" value="CHROMO"/>
    <property type="match status" value="1"/>
</dbReference>
<dbReference type="InterPro" id="IPR008251">
    <property type="entry name" value="Chromo_shadow_dom"/>
</dbReference>
<dbReference type="PANTHER" id="PTHR22812">
    <property type="entry name" value="CHROMOBOX PROTEIN"/>
    <property type="match status" value="1"/>
</dbReference>
<evidence type="ECO:0000256" key="2">
    <source>
        <dbReference type="ARBA" id="ARBA00011353"/>
    </source>
</evidence>
<feature type="region of interest" description="Disordered" evidence="4">
    <location>
        <begin position="1"/>
        <end position="47"/>
    </location>
</feature>
<proteinExistence type="predicted"/>
<dbReference type="InterPro" id="IPR051219">
    <property type="entry name" value="Heterochromatin_chromo-domain"/>
</dbReference>
<dbReference type="AlphaFoldDB" id="A0A1J9RBM4"/>
<dbReference type="InterPro" id="IPR000953">
    <property type="entry name" value="Chromo/chromo_shadow_dom"/>
</dbReference>